<dbReference type="InParanoid" id="M4BSL0"/>
<reference evidence="2" key="1">
    <citation type="journal article" date="2010" name="Science">
        <title>Signatures of adaptation to obligate biotrophy in the Hyaloperonospora arabidopsidis genome.</title>
        <authorList>
            <person name="Baxter L."/>
            <person name="Tripathy S."/>
            <person name="Ishaque N."/>
            <person name="Boot N."/>
            <person name="Cabral A."/>
            <person name="Kemen E."/>
            <person name="Thines M."/>
            <person name="Ah-Fong A."/>
            <person name="Anderson R."/>
            <person name="Badejoko W."/>
            <person name="Bittner-Eddy P."/>
            <person name="Boore J.L."/>
            <person name="Chibucos M.C."/>
            <person name="Coates M."/>
            <person name="Dehal P."/>
            <person name="Delehaunty K."/>
            <person name="Dong S."/>
            <person name="Downton P."/>
            <person name="Dumas B."/>
            <person name="Fabro G."/>
            <person name="Fronick C."/>
            <person name="Fuerstenberg S.I."/>
            <person name="Fulton L."/>
            <person name="Gaulin E."/>
            <person name="Govers F."/>
            <person name="Hughes L."/>
            <person name="Humphray S."/>
            <person name="Jiang R.H."/>
            <person name="Judelson H."/>
            <person name="Kamoun S."/>
            <person name="Kyung K."/>
            <person name="Meijer H."/>
            <person name="Minx P."/>
            <person name="Morris P."/>
            <person name="Nelson J."/>
            <person name="Phuntumart V."/>
            <person name="Qutob D."/>
            <person name="Rehmany A."/>
            <person name="Rougon-Cardoso A."/>
            <person name="Ryden P."/>
            <person name="Torto-Alalibo T."/>
            <person name="Studholme D."/>
            <person name="Wang Y."/>
            <person name="Win J."/>
            <person name="Wood J."/>
            <person name="Clifton S.W."/>
            <person name="Rogers J."/>
            <person name="Van den Ackerveken G."/>
            <person name="Jones J.D."/>
            <person name="McDowell J.M."/>
            <person name="Beynon J."/>
            <person name="Tyler B.M."/>
        </authorList>
    </citation>
    <scope>NUCLEOTIDE SEQUENCE [LARGE SCALE GENOMIC DNA]</scope>
    <source>
        <strain evidence="2">Emoy2</strain>
    </source>
</reference>
<dbReference type="EMBL" id="JH598725">
    <property type="status" value="NOT_ANNOTATED_CDS"/>
    <property type="molecule type" value="Genomic_DNA"/>
</dbReference>
<dbReference type="HOGENOM" id="CLU_1672626_0_0_1"/>
<sequence>MGPMSEMPLAVRTKKEQLGIDLSFLLPRVALSADLFDPLCKCIGVLDSDSATMGTAYAYFLYMLDHLNGVIPDYDGQCEHAIQSLLYRCKRVYNLVHVLAFFCDAYYSKLSLNLTRHHGALIVELGMGNLRLQCRTALTLMDRWHDDVDGAELLDQFL</sequence>
<dbReference type="EnsemblProtists" id="HpaT809444">
    <property type="protein sequence ID" value="HpaP809444"/>
    <property type="gene ID" value="HpaG809444"/>
</dbReference>
<dbReference type="Proteomes" id="UP000011713">
    <property type="component" value="Unassembled WGS sequence"/>
</dbReference>
<keyword evidence="2" id="KW-1185">Reference proteome</keyword>
<organism evidence="1 2">
    <name type="scientific">Hyaloperonospora arabidopsidis (strain Emoy2)</name>
    <name type="common">Downy mildew agent</name>
    <name type="synonym">Peronospora arabidopsidis</name>
    <dbReference type="NCBI Taxonomy" id="559515"/>
    <lineage>
        <taxon>Eukaryota</taxon>
        <taxon>Sar</taxon>
        <taxon>Stramenopiles</taxon>
        <taxon>Oomycota</taxon>
        <taxon>Peronosporomycetes</taxon>
        <taxon>Peronosporales</taxon>
        <taxon>Peronosporaceae</taxon>
        <taxon>Hyaloperonospora</taxon>
    </lineage>
</organism>
<proteinExistence type="predicted"/>
<name>M4BSL0_HYAAE</name>
<protein>
    <submittedName>
        <fullName evidence="1">Uncharacterized protein</fullName>
    </submittedName>
</protein>
<evidence type="ECO:0000313" key="1">
    <source>
        <dbReference type="EnsemblProtists" id="HpaP809444"/>
    </source>
</evidence>
<dbReference type="AlphaFoldDB" id="M4BSL0"/>
<accession>M4BSL0</accession>
<dbReference type="VEuPathDB" id="FungiDB:HpaG809444"/>
<reference evidence="1" key="2">
    <citation type="submission" date="2015-06" db="UniProtKB">
        <authorList>
            <consortium name="EnsemblProtists"/>
        </authorList>
    </citation>
    <scope>IDENTIFICATION</scope>
    <source>
        <strain evidence="1">Emoy2</strain>
    </source>
</reference>
<evidence type="ECO:0000313" key="2">
    <source>
        <dbReference type="Proteomes" id="UP000011713"/>
    </source>
</evidence>